<gene>
    <name evidence="2" type="ORF">G6011_07168</name>
</gene>
<evidence type="ECO:0000313" key="2">
    <source>
        <dbReference type="EMBL" id="KAG9185837.1"/>
    </source>
</evidence>
<feature type="region of interest" description="Disordered" evidence="1">
    <location>
        <begin position="1"/>
        <end position="60"/>
    </location>
</feature>
<reference evidence="2" key="1">
    <citation type="submission" date="2021-07" db="EMBL/GenBank/DDBJ databases">
        <title>Genome Resource of American Ginseng Black Spot Pathogen Alternaria panax.</title>
        <authorList>
            <person name="Qiu C."/>
            <person name="Wang W."/>
            <person name="Liu Z."/>
        </authorList>
    </citation>
    <scope>NUCLEOTIDE SEQUENCE</scope>
    <source>
        <strain evidence="2">BNCC115425</strain>
    </source>
</reference>
<dbReference type="EMBL" id="JAANER010000010">
    <property type="protein sequence ID" value="KAG9185837.1"/>
    <property type="molecule type" value="Genomic_DNA"/>
</dbReference>
<evidence type="ECO:0000313" key="3">
    <source>
        <dbReference type="Proteomes" id="UP001199106"/>
    </source>
</evidence>
<organism evidence="2 3">
    <name type="scientific">Alternaria panax</name>
    <dbReference type="NCBI Taxonomy" id="48097"/>
    <lineage>
        <taxon>Eukaryota</taxon>
        <taxon>Fungi</taxon>
        <taxon>Dikarya</taxon>
        <taxon>Ascomycota</taxon>
        <taxon>Pezizomycotina</taxon>
        <taxon>Dothideomycetes</taxon>
        <taxon>Pleosporomycetidae</taxon>
        <taxon>Pleosporales</taxon>
        <taxon>Pleosporineae</taxon>
        <taxon>Pleosporaceae</taxon>
        <taxon>Alternaria</taxon>
        <taxon>Alternaria sect. Panax</taxon>
    </lineage>
</organism>
<name>A0AAD4F9U6_9PLEO</name>
<comment type="caution">
    <text evidence="2">The sequence shown here is derived from an EMBL/GenBank/DDBJ whole genome shotgun (WGS) entry which is preliminary data.</text>
</comment>
<protein>
    <submittedName>
        <fullName evidence="2">Uncharacterized protein</fullName>
    </submittedName>
</protein>
<feature type="compositionally biased region" description="Low complexity" evidence="1">
    <location>
        <begin position="19"/>
        <end position="40"/>
    </location>
</feature>
<proteinExistence type="predicted"/>
<dbReference type="Proteomes" id="UP001199106">
    <property type="component" value="Unassembled WGS sequence"/>
</dbReference>
<dbReference type="AlphaFoldDB" id="A0AAD4F9U6"/>
<accession>A0AAD4F9U6</accession>
<keyword evidence="3" id="KW-1185">Reference proteome</keyword>
<evidence type="ECO:0000256" key="1">
    <source>
        <dbReference type="SAM" id="MobiDB-lite"/>
    </source>
</evidence>
<feature type="compositionally biased region" description="Polar residues" evidence="1">
    <location>
        <begin position="46"/>
        <end position="55"/>
    </location>
</feature>
<sequence length="197" mass="22173">MHRDVPRYIVRPTLSPPGSESNKSSQRSSIRSISGRSIISKANKKLPSTSKSSGGARNRSKLDEKLEEYLAHVFEWAANPDQWNDFLKGFLDEYEGAYGHKPILNPQVQFKVEYLPTILQPNRKAEAVEAMQNKGEPEYRDRYRESAQKFTGNGFFFYNISPYVWSPELIVPAGYTTYTSRLTGAGATSACRSGDHG</sequence>